<dbReference type="PANTHER" id="PTHR43585:SF2">
    <property type="entry name" value="ATP-GRASP ENZYME FSQD"/>
    <property type="match status" value="1"/>
</dbReference>
<dbReference type="InterPro" id="IPR052032">
    <property type="entry name" value="ATP-dep_AA_Ligase"/>
</dbReference>
<gene>
    <name evidence="8" type="ORF">DBRI1063_LOCUS7120</name>
</gene>
<dbReference type="Gene3D" id="3.30.470.20">
    <property type="entry name" value="ATP-grasp fold, B domain"/>
    <property type="match status" value="1"/>
</dbReference>
<keyword evidence="5" id="KW-0175">Coiled coil</keyword>
<dbReference type="AlphaFoldDB" id="A0A7S1YXZ4"/>
<dbReference type="PANTHER" id="PTHR43585">
    <property type="entry name" value="FUMIPYRROLE BIOSYNTHESIS PROTEIN C"/>
    <property type="match status" value="1"/>
</dbReference>
<proteinExistence type="predicted"/>
<evidence type="ECO:0000259" key="7">
    <source>
        <dbReference type="PROSITE" id="PS50975"/>
    </source>
</evidence>
<keyword evidence="2 4" id="KW-0547">Nucleotide-binding</keyword>
<feature type="compositionally biased region" description="Acidic residues" evidence="6">
    <location>
        <begin position="892"/>
        <end position="910"/>
    </location>
</feature>
<evidence type="ECO:0000256" key="5">
    <source>
        <dbReference type="SAM" id="Coils"/>
    </source>
</evidence>
<sequence length="958" mass="107905">MKYTNNCNSSCSYSSKRKSCGCASTKRTAVTAAATTTTTMALCIISLVMISRFGVCVSKENMNSAFLFNGKQETRQRQSSTPLPSPSSLSFTSRRNFAVTIETSKGAFQPWKRKRGVTSSSSTTSPSAFFSKQNDEEVEETAMPSLSLSEGEDNTIYSHLSPSSSTPTQTLSAKGRRRQKKRNRIRNRLQSSNTALFALFKRFVVQDEEEEGIINTSSEQNDVDDDEDDDEMCFIIEHESMHGRQETICLDAVHVDILEQQEQNMEMANQLEDEDDETKSADEKSTRIEHDIPAVPSYKLPKRFHTNSEDVNGVIDDNDNEIEDGSSPVSLQHEIDENEDEINGGTIQHEDTQQPQHQQVHRGIIIFDNFSPFHGQYISRMAREAYNAGVVSVLSNYVTGYLYQERGLTDHLSMRLPSDEHIDEWVHKIPFEIVGILCESDSGLDDAEHLGEMLGLYPDRHDGFNLARRNKFLMNEVCRGYGLGGIVEQRLCESLEEAMEFAKELGVTNVDEGEEQQTINGAPILRSEEELLEEMEREEIQQLLNQEESIQKENEFMESIMDESIIDQEQDNEEEQGHKSNSGVLSIATERNRQKQKYCVVKPTRGVASDDVFLCPSLQSVSSAFTKVHQSSIFGTMNGEKHESVLVQEFASGTEYAIDIVSKGGQHKVAALWKYDKRSINGAPFVYHATELVDADTKVGRAVCEYAMEALDALNVHWGLSHTEIIVEEDNENAEPQPRLVEVNCRQHNTDFAPLTTAAVGYNALDMLLAAYLGDADDFPPHTEHMRLVWNDLPDLPVTRAYGAIVHLASHVEGTIEEVNYEALEEIEGMPSVMAMEVYPQFLSLGSEIQKTVDIRSDTGWVHIMNDNEEQFLKDYNRIIWLMEKMFKVEEEEEVEEEERMGDADMEVEINGEKEDRVSVDGEYDETLSSSPANGDVDDDGNAMKMIEEQAKEDSQST</sequence>
<evidence type="ECO:0000313" key="8">
    <source>
        <dbReference type="EMBL" id="CAD9322621.1"/>
    </source>
</evidence>
<feature type="coiled-coil region" evidence="5">
    <location>
        <begin position="525"/>
        <end position="560"/>
    </location>
</feature>
<dbReference type="InterPro" id="IPR011761">
    <property type="entry name" value="ATP-grasp"/>
</dbReference>
<dbReference type="Pfam" id="PF13535">
    <property type="entry name" value="ATP-grasp_4"/>
    <property type="match status" value="1"/>
</dbReference>
<feature type="region of interest" description="Disordered" evidence="6">
    <location>
        <begin position="892"/>
        <end position="958"/>
    </location>
</feature>
<dbReference type="GO" id="GO:0046872">
    <property type="term" value="F:metal ion binding"/>
    <property type="evidence" value="ECO:0007669"/>
    <property type="project" value="InterPro"/>
</dbReference>
<dbReference type="EMBL" id="HBGN01011158">
    <property type="protein sequence ID" value="CAD9322621.1"/>
    <property type="molecule type" value="Transcribed_RNA"/>
</dbReference>
<accession>A0A7S1YXZ4</accession>
<dbReference type="PROSITE" id="PS50975">
    <property type="entry name" value="ATP_GRASP"/>
    <property type="match status" value="1"/>
</dbReference>
<evidence type="ECO:0000256" key="6">
    <source>
        <dbReference type="SAM" id="MobiDB-lite"/>
    </source>
</evidence>
<feature type="compositionally biased region" description="Low complexity" evidence="6">
    <location>
        <begin position="158"/>
        <end position="172"/>
    </location>
</feature>
<dbReference type="SUPFAM" id="SSF56059">
    <property type="entry name" value="Glutathione synthetase ATP-binding domain-like"/>
    <property type="match status" value="1"/>
</dbReference>
<feature type="compositionally biased region" description="Low complexity" evidence="6">
    <location>
        <begin position="118"/>
        <end position="127"/>
    </location>
</feature>
<evidence type="ECO:0000256" key="4">
    <source>
        <dbReference type="PROSITE-ProRule" id="PRU00409"/>
    </source>
</evidence>
<feature type="compositionally biased region" description="Low complexity" evidence="6">
    <location>
        <begin position="77"/>
        <end position="91"/>
    </location>
</feature>
<keyword evidence="1" id="KW-0436">Ligase</keyword>
<organism evidence="8">
    <name type="scientific">Ditylum brightwellii</name>
    <dbReference type="NCBI Taxonomy" id="49249"/>
    <lineage>
        <taxon>Eukaryota</taxon>
        <taxon>Sar</taxon>
        <taxon>Stramenopiles</taxon>
        <taxon>Ochrophyta</taxon>
        <taxon>Bacillariophyta</taxon>
        <taxon>Mediophyceae</taxon>
        <taxon>Lithodesmiophycidae</taxon>
        <taxon>Lithodesmiales</taxon>
        <taxon>Lithodesmiaceae</taxon>
        <taxon>Ditylum</taxon>
    </lineage>
</organism>
<evidence type="ECO:0000256" key="2">
    <source>
        <dbReference type="ARBA" id="ARBA00022741"/>
    </source>
</evidence>
<evidence type="ECO:0000256" key="3">
    <source>
        <dbReference type="ARBA" id="ARBA00022840"/>
    </source>
</evidence>
<name>A0A7S1YXZ4_9STRA</name>
<feature type="compositionally biased region" description="Basic residues" evidence="6">
    <location>
        <begin position="174"/>
        <end position="183"/>
    </location>
</feature>
<keyword evidence="3 4" id="KW-0067">ATP-binding</keyword>
<dbReference type="GO" id="GO:0016874">
    <property type="term" value="F:ligase activity"/>
    <property type="evidence" value="ECO:0007669"/>
    <property type="project" value="UniProtKB-KW"/>
</dbReference>
<feature type="region of interest" description="Disordered" evidence="6">
    <location>
        <begin position="111"/>
        <end position="183"/>
    </location>
</feature>
<feature type="compositionally biased region" description="Basic and acidic residues" evidence="6">
    <location>
        <begin position="911"/>
        <end position="920"/>
    </location>
</feature>
<feature type="domain" description="ATP-grasp" evidence="7">
    <location>
        <begin position="570"/>
        <end position="773"/>
    </location>
</feature>
<reference evidence="8" key="1">
    <citation type="submission" date="2021-01" db="EMBL/GenBank/DDBJ databases">
        <authorList>
            <person name="Corre E."/>
            <person name="Pelletier E."/>
            <person name="Niang G."/>
            <person name="Scheremetjew M."/>
            <person name="Finn R."/>
            <person name="Kale V."/>
            <person name="Holt S."/>
            <person name="Cochrane G."/>
            <person name="Meng A."/>
            <person name="Brown T."/>
            <person name="Cohen L."/>
        </authorList>
    </citation>
    <scope>NUCLEOTIDE SEQUENCE</scope>
    <source>
        <strain evidence="8">Pop2</strain>
    </source>
</reference>
<evidence type="ECO:0000256" key="1">
    <source>
        <dbReference type="ARBA" id="ARBA00022598"/>
    </source>
</evidence>
<feature type="region of interest" description="Disordered" evidence="6">
    <location>
        <begin position="269"/>
        <end position="290"/>
    </location>
</feature>
<protein>
    <recommendedName>
        <fullName evidence="7">ATP-grasp domain-containing protein</fullName>
    </recommendedName>
</protein>
<feature type="compositionally biased region" description="Basic and acidic residues" evidence="6">
    <location>
        <begin position="278"/>
        <end position="290"/>
    </location>
</feature>
<feature type="compositionally biased region" description="Basic and acidic residues" evidence="6">
    <location>
        <begin position="946"/>
        <end position="958"/>
    </location>
</feature>
<feature type="region of interest" description="Disordered" evidence="6">
    <location>
        <begin position="72"/>
        <end position="91"/>
    </location>
</feature>
<dbReference type="GO" id="GO:0005524">
    <property type="term" value="F:ATP binding"/>
    <property type="evidence" value="ECO:0007669"/>
    <property type="project" value="UniProtKB-UniRule"/>
</dbReference>